<dbReference type="AlphaFoldDB" id="A0A453PD18"/>
<dbReference type="Gramene" id="AET6Gv20694300.6">
    <property type="protein sequence ID" value="AET6Gv20694300.6"/>
    <property type="gene ID" value="AET6Gv20694300"/>
</dbReference>
<organism evidence="1 2">
    <name type="scientific">Aegilops tauschii subsp. strangulata</name>
    <name type="common">Goatgrass</name>
    <dbReference type="NCBI Taxonomy" id="200361"/>
    <lineage>
        <taxon>Eukaryota</taxon>
        <taxon>Viridiplantae</taxon>
        <taxon>Streptophyta</taxon>
        <taxon>Embryophyta</taxon>
        <taxon>Tracheophyta</taxon>
        <taxon>Spermatophyta</taxon>
        <taxon>Magnoliopsida</taxon>
        <taxon>Liliopsida</taxon>
        <taxon>Poales</taxon>
        <taxon>Poaceae</taxon>
        <taxon>BOP clade</taxon>
        <taxon>Pooideae</taxon>
        <taxon>Triticodae</taxon>
        <taxon>Triticeae</taxon>
        <taxon>Triticinae</taxon>
        <taxon>Aegilops</taxon>
    </lineage>
</organism>
<sequence length="112" mass="12660">MACLYFLRSLQPCIPLPLHQPLAQDPSSVPSRQQRVGVPEVWSLRQSWPGGEVISWLSYFSAISGNSWLRIVDGWLMFLELGFLLNHMYPCRLLFSKSSLRATDGSLCFSGI</sequence>
<accession>A0A453PD18</accession>
<reference evidence="2" key="2">
    <citation type="journal article" date="2017" name="Nat. Plants">
        <title>The Aegilops tauschii genome reveals multiple impacts of transposons.</title>
        <authorList>
            <person name="Zhao G."/>
            <person name="Zou C."/>
            <person name="Li K."/>
            <person name="Wang K."/>
            <person name="Li T."/>
            <person name="Gao L."/>
            <person name="Zhang X."/>
            <person name="Wang H."/>
            <person name="Yang Z."/>
            <person name="Liu X."/>
            <person name="Jiang W."/>
            <person name="Mao L."/>
            <person name="Kong X."/>
            <person name="Jiao Y."/>
            <person name="Jia J."/>
        </authorList>
    </citation>
    <scope>NUCLEOTIDE SEQUENCE [LARGE SCALE GENOMIC DNA]</scope>
    <source>
        <strain evidence="2">cv. AL8/78</strain>
    </source>
</reference>
<evidence type="ECO:0000313" key="2">
    <source>
        <dbReference type="Proteomes" id="UP000015105"/>
    </source>
</evidence>
<reference evidence="1" key="5">
    <citation type="journal article" date="2021" name="G3 (Bethesda)">
        <title>Aegilops tauschii genome assembly Aet v5.0 features greater sequence contiguity and improved annotation.</title>
        <authorList>
            <person name="Wang L."/>
            <person name="Zhu T."/>
            <person name="Rodriguez J.C."/>
            <person name="Deal K.R."/>
            <person name="Dubcovsky J."/>
            <person name="McGuire P.E."/>
            <person name="Lux T."/>
            <person name="Spannagl M."/>
            <person name="Mayer K.F.X."/>
            <person name="Baldrich P."/>
            <person name="Meyers B.C."/>
            <person name="Huo N."/>
            <person name="Gu Y.Q."/>
            <person name="Zhou H."/>
            <person name="Devos K.M."/>
            <person name="Bennetzen J.L."/>
            <person name="Unver T."/>
            <person name="Budak H."/>
            <person name="Gulick P.J."/>
            <person name="Galiba G."/>
            <person name="Kalapos B."/>
            <person name="Nelson D.R."/>
            <person name="Li P."/>
            <person name="You F.M."/>
            <person name="Luo M.C."/>
            <person name="Dvorak J."/>
        </authorList>
    </citation>
    <scope>NUCLEOTIDE SEQUENCE [LARGE SCALE GENOMIC DNA]</scope>
    <source>
        <strain evidence="1">cv. AL8/78</strain>
    </source>
</reference>
<dbReference type="EnsemblPlants" id="AET6Gv20694300.6">
    <property type="protein sequence ID" value="AET6Gv20694300.6"/>
    <property type="gene ID" value="AET6Gv20694300"/>
</dbReference>
<protein>
    <submittedName>
        <fullName evidence="1">Uncharacterized protein</fullName>
    </submittedName>
</protein>
<reference evidence="1" key="3">
    <citation type="journal article" date="2017" name="Nature">
        <title>Genome sequence of the progenitor of the wheat D genome Aegilops tauschii.</title>
        <authorList>
            <person name="Luo M.C."/>
            <person name="Gu Y.Q."/>
            <person name="Puiu D."/>
            <person name="Wang H."/>
            <person name="Twardziok S.O."/>
            <person name="Deal K.R."/>
            <person name="Huo N."/>
            <person name="Zhu T."/>
            <person name="Wang L."/>
            <person name="Wang Y."/>
            <person name="McGuire P.E."/>
            <person name="Liu S."/>
            <person name="Long H."/>
            <person name="Ramasamy R.K."/>
            <person name="Rodriguez J.C."/>
            <person name="Van S.L."/>
            <person name="Yuan L."/>
            <person name="Wang Z."/>
            <person name="Xia Z."/>
            <person name="Xiao L."/>
            <person name="Anderson O.D."/>
            <person name="Ouyang S."/>
            <person name="Liang Y."/>
            <person name="Zimin A.V."/>
            <person name="Pertea G."/>
            <person name="Qi P."/>
            <person name="Bennetzen J.L."/>
            <person name="Dai X."/>
            <person name="Dawson M.W."/>
            <person name="Muller H.G."/>
            <person name="Kugler K."/>
            <person name="Rivarola-Duarte L."/>
            <person name="Spannagl M."/>
            <person name="Mayer K.F.X."/>
            <person name="Lu F.H."/>
            <person name="Bevan M.W."/>
            <person name="Leroy P."/>
            <person name="Li P."/>
            <person name="You F.M."/>
            <person name="Sun Q."/>
            <person name="Liu Z."/>
            <person name="Lyons E."/>
            <person name="Wicker T."/>
            <person name="Salzberg S.L."/>
            <person name="Devos K.M."/>
            <person name="Dvorak J."/>
        </authorList>
    </citation>
    <scope>NUCLEOTIDE SEQUENCE [LARGE SCALE GENOMIC DNA]</scope>
    <source>
        <strain evidence="1">cv. AL8/78</strain>
    </source>
</reference>
<proteinExistence type="predicted"/>
<dbReference type="Proteomes" id="UP000015105">
    <property type="component" value="Chromosome 6D"/>
</dbReference>
<evidence type="ECO:0000313" key="1">
    <source>
        <dbReference type="EnsemblPlants" id="AET6Gv20694300.6"/>
    </source>
</evidence>
<reference evidence="2" key="1">
    <citation type="journal article" date="2014" name="Science">
        <title>Ancient hybridizations among the ancestral genomes of bread wheat.</title>
        <authorList>
            <consortium name="International Wheat Genome Sequencing Consortium,"/>
            <person name="Marcussen T."/>
            <person name="Sandve S.R."/>
            <person name="Heier L."/>
            <person name="Spannagl M."/>
            <person name="Pfeifer M."/>
            <person name="Jakobsen K.S."/>
            <person name="Wulff B.B."/>
            <person name="Steuernagel B."/>
            <person name="Mayer K.F."/>
            <person name="Olsen O.A."/>
        </authorList>
    </citation>
    <scope>NUCLEOTIDE SEQUENCE [LARGE SCALE GENOMIC DNA]</scope>
    <source>
        <strain evidence="2">cv. AL8/78</strain>
    </source>
</reference>
<keyword evidence="2" id="KW-1185">Reference proteome</keyword>
<name>A0A453PD18_AEGTS</name>
<reference evidence="1" key="4">
    <citation type="submission" date="2019-03" db="UniProtKB">
        <authorList>
            <consortium name="EnsemblPlants"/>
        </authorList>
    </citation>
    <scope>IDENTIFICATION</scope>
</reference>